<name>A0A9P4WJ42_9PLEO</name>
<dbReference type="AlphaFoldDB" id="A0A9P4WJ42"/>
<dbReference type="SUPFAM" id="SSF49482">
    <property type="entry name" value="Aromatic compound dioxygenase"/>
    <property type="match status" value="1"/>
</dbReference>
<feature type="domain" description="Intradiol ring-cleavage dioxygenases" evidence="7">
    <location>
        <begin position="118"/>
        <end position="295"/>
    </location>
</feature>
<proteinExistence type="inferred from homology"/>
<dbReference type="GO" id="GO:0009712">
    <property type="term" value="P:catechol-containing compound metabolic process"/>
    <property type="evidence" value="ECO:0007669"/>
    <property type="project" value="InterPro"/>
</dbReference>
<comment type="caution">
    <text evidence="9">The sequence shown here is derived from an EMBL/GenBank/DDBJ whole genome shotgun (WGS) entry which is preliminary data.</text>
</comment>
<dbReference type="Proteomes" id="UP000758155">
    <property type="component" value="Unassembled WGS sequence"/>
</dbReference>
<dbReference type="Gene3D" id="2.60.130.10">
    <property type="entry name" value="Aromatic compound dioxygenase"/>
    <property type="match status" value="1"/>
</dbReference>
<evidence type="ECO:0000256" key="1">
    <source>
        <dbReference type="ARBA" id="ARBA00001965"/>
    </source>
</evidence>
<evidence type="ECO:0000256" key="6">
    <source>
        <dbReference type="ARBA" id="ARBA00023004"/>
    </source>
</evidence>
<organism evidence="9 10">
    <name type="scientific">Didymella heteroderae</name>
    <dbReference type="NCBI Taxonomy" id="1769908"/>
    <lineage>
        <taxon>Eukaryota</taxon>
        <taxon>Fungi</taxon>
        <taxon>Dikarya</taxon>
        <taxon>Ascomycota</taxon>
        <taxon>Pezizomycotina</taxon>
        <taxon>Dothideomycetes</taxon>
        <taxon>Pleosporomycetidae</taxon>
        <taxon>Pleosporales</taxon>
        <taxon>Pleosporineae</taxon>
        <taxon>Didymellaceae</taxon>
        <taxon>Didymella</taxon>
    </lineage>
</organism>
<evidence type="ECO:0000256" key="2">
    <source>
        <dbReference type="ARBA" id="ARBA00007825"/>
    </source>
</evidence>
<evidence type="ECO:0000313" key="10">
    <source>
        <dbReference type="Proteomes" id="UP000758155"/>
    </source>
</evidence>
<keyword evidence="4" id="KW-0223">Dioxygenase</keyword>
<evidence type="ECO:0008006" key="11">
    <source>
        <dbReference type="Google" id="ProtNLM"/>
    </source>
</evidence>
<dbReference type="GO" id="GO:0008199">
    <property type="term" value="F:ferric iron binding"/>
    <property type="evidence" value="ECO:0007669"/>
    <property type="project" value="InterPro"/>
</dbReference>
<keyword evidence="5" id="KW-0560">Oxidoreductase</keyword>
<keyword evidence="6" id="KW-0408">Iron</keyword>
<evidence type="ECO:0000259" key="7">
    <source>
        <dbReference type="Pfam" id="PF00775"/>
    </source>
</evidence>
<dbReference type="Pfam" id="PF00775">
    <property type="entry name" value="Dioxygenase_C"/>
    <property type="match status" value="1"/>
</dbReference>
<dbReference type="EMBL" id="SWKV01000078">
    <property type="protein sequence ID" value="KAF3033619.1"/>
    <property type="molecule type" value="Genomic_DNA"/>
</dbReference>
<evidence type="ECO:0000256" key="5">
    <source>
        <dbReference type="ARBA" id="ARBA00023002"/>
    </source>
</evidence>
<keyword evidence="3" id="KW-0479">Metal-binding</keyword>
<keyword evidence="10" id="KW-1185">Reference proteome</keyword>
<protein>
    <recommendedName>
        <fullName evidence="11">Catechol dioxygenase</fullName>
    </recommendedName>
</protein>
<evidence type="ECO:0000259" key="8">
    <source>
        <dbReference type="Pfam" id="PF04444"/>
    </source>
</evidence>
<reference evidence="9" key="1">
    <citation type="submission" date="2019-04" db="EMBL/GenBank/DDBJ databases">
        <title>Sequencing of skin fungus with MAO and IRED activity.</title>
        <authorList>
            <person name="Marsaioli A.J."/>
            <person name="Bonatto J.M.C."/>
            <person name="Reis Junior O."/>
        </authorList>
    </citation>
    <scope>NUCLEOTIDE SEQUENCE</scope>
    <source>
        <strain evidence="9">28M1</strain>
    </source>
</reference>
<dbReference type="PANTHER" id="PTHR33711">
    <property type="entry name" value="DIOXYGENASE, PUTATIVE (AFU_ORTHOLOGUE AFUA_2G02910)-RELATED"/>
    <property type="match status" value="1"/>
</dbReference>
<gene>
    <name evidence="9" type="ORF">E8E12_002190</name>
</gene>
<evidence type="ECO:0000256" key="4">
    <source>
        <dbReference type="ARBA" id="ARBA00022964"/>
    </source>
</evidence>
<dbReference type="PANTHER" id="PTHR33711:SF5">
    <property type="entry name" value="INTRADIOL RING-CLEAVAGE DIOXYGENASE PRCA"/>
    <property type="match status" value="1"/>
</dbReference>
<evidence type="ECO:0000313" key="9">
    <source>
        <dbReference type="EMBL" id="KAF3033619.1"/>
    </source>
</evidence>
<accession>A0A9P4WJ42</accession>
<dbReference type="InterPro" id="IPR050770">
    <property type="entry name" value="Intradiol_RC_Dioxygenase"/>
</dbReference>
<dbReference type="InterPro" id="IPR000627">
    <property type="entry name" value="Intradiol_dOase_C"/>
</dbReference>
<dbReference type="InterPro" id="IPR007535">
    <property type="entry name" value="Catechol_dOase_N"/>
</dbReference>
<dbReference type="OrthoDB" id="5238185at2759"/>
<sequence>MASAPEYQDSSSAQHRFDPNFTDAVINAIGPKVDDRTRFVMGKLIRHLHDFIREVELTNEEWFEGVRFVNSIGKTTTSSRNEAHRISDVLGVESLVDEIAHKHINESGEAPTSSTILGPFWSPHSPFRELGDSIITDPHPDGQVTLMHGVVRDLDTKKGIPNAVIDIWQASANGKYDFQDQENQKPNNLRGKFTTNENGEYWYYCYKPTAYSLPMDGAAGQLFRTLDRHPFRPAHIHLMVTAEGFKPLITQLYPRDDQWVQNDTVFAVKDDLLLDFEPSKDDKAKYDLTYNVTLAPTGKKTGRLEGIPRLPNVFDEQSRL</sequence>
<dbReference type="GO" id="GO:0018576">
    <property type="term" value="F:catechol 1,2-dioxygenase activity"/>
    <property type="evidence" value="ECO:0007669"/>
    <property type="project" value="InterPro"/>
</dbReference>
<dbReference type="Pfam" id="PF04444">
    <property type="entry name" value="Dioxygenase_N"/>
    <property type="match status" value="1"/>
</dbReference>
<comment type="cofactor">
    <cofactor evidence="1">
        <name>Fe(3+)</name>
        <dbReference type="ChEBI" id="CHEBI:29034"/>
    </cofactor>
</comment>
<dbReference type="InterPro" id="IPR015889">
    <property type="entry name" value="Intradiol_dOase_core"/>
</dbReference>
<feature type="domain" description="Catechol dioxygenase N-terminal" evidence="8">
    <location>
        <begin position="34"/>
        <end position="105"/>
    </location>
</feature>
<evidence type="ECO:0000256" key="3">
    <source>
        <dbReference type="ARBA" id="ARBA00022723"/>
    </source>
</evidence>
<comment type="similarity">
    <text evidence="2">Belongs to the intradiol ring-cleavage dioxygenase family.</text>
</comment>